<dbReference type="PROSITE" id="PS00189">
    <property type="entry name" value="LIPOYL"/>
    <property type="match status" value="1"/>
</dbReference>
<reference evidence="7" key="1">
    <citation type="journal article" date="2019" name="Int. J. Syst. Evol. Microbiol.">
        <title>The Global Catalogue of Microorganisms (GCM) 10K type strain sequencing project: providing services to taxonomists for standard genome sequencing and annotation.</title>
        <authorList>
            <consortium name="The Broad Institute Genomics Platform"/>
            <consortium name="The Broad Institute Genome Sequencing Center for Infectious Disease"/>
            <person name="Wu L."/>
            <person name="Ma J."/>
        </authorList>
    </citation>
    <scope>NUCLEOTIDE SEQUENCE [LARGE SCALE GENOMIC DNA]</scope>
    <source>
        <strain evidence="7">CGMCC 1.12859</strain>
    </source>
</reference>
<evidence type="ECO:0000256" key="3">
    <source>
        <dbReference type="ARBA" id="ARBA00022823"/>
    </source>
</evidence>
<evidence type="ECO:0000259" key="5">
    <source>
        <dbReference type="PROSITE" id="PS50968"/>
    </source>
</evidence>
<keyword evidence="7" id="KW-1185">Reference proteome</keyword>
<dbReference type="Pfam" id="PF00364">
    <property type="entry name" value="Biotin_lipoyl"/>
    <property type="match status" value="1"/>
</dbReference>
<feature type="domain" description="Lipoyl-binding" evidence="5">
    <location>
        <begin position="4"/>
        <end position="79"/>
    </location>
</feature>
<evidence type="ECO:0000313" key="6">
    <source>
        <dbReference type="EMBL" id="MFC7183135.1"/>
    </source>
</evidence>
<evidence type="ECO:0000256" key="2">
    <source>
        <dbReference type="ARBA" id="ARBA00022679"/>
    </source>
</evidence>
<gene>
    <name evidence="6" type="ORF">ACFQMG_26650</name>
</gene>
<name>A0ABW2G323_9ACTN</name>
<dbReference type="Gene3D" id="2.40.50.100">
    <property type="match status" value="1"/>
</dbReference>
<dbReference type="PANTHER" id="PTHR43178:SF5">
    <property type="entry name" value="LIPOAMIDE ACYLTRANSFERASE COMPONENT OF BRANCHED-CHAIN ALPHA-KETO ACID DEHYDROGENASE COMPLEX, MITOCHONDRIAL"/>
    <property type="match status" value="1"/>
</dbReference>
<dbReference type="InterPro" id="IPR050743">
    <property type="entry name" value="2-oxoacid_DH_E2_comp"/>
</dbReference>
<dbReference type="EMBL" id="JBHTAJ010000060">
    <property type="protein sequence ID" value="MFC7183135.1"/>
    <property type="molecule type" value="Genomic_DNA"/>
</dbReference>
<comment type="cofactor">
    <cofactor evidence="1">
        <name>(R)-lipoate</name>
        <dbReference type="ChEBI" id="CHEBI:83088"/>
    </cofactor>
</comment>
<keyword evidence="2" id="KW-0808">Transferase</keyword>
<dbReference type="Proteomes" id="UP001596435">
    <property type="component" value="Unassembled WGS sequence"/>
</dbReference>
<dbReference type="CDD" id="cd06849">
    <property type="entry name" value="lipoyl_domain"/>
    <property type="match status" value="1"/>
</dbReference>
<sequence length="140" mass="13734">MPVVREFTLPDLGEGLTGAEVVRWMVEVGEVIAVDQPVVEVETAKAVVEVPCPYGGVVTALFGAVGEEVPVGAPLVTVAVGSSETSTGPAALGAPVERPLVGYGIAESSGGARRRRVGAGAAVSAAAPAAAPAPAPVPVA</sequence>
<keyword evidence="3" id="KW-0450">Lipoyl</keyword>
<dbReference type="InterPro" id="IPR011053">
    <property type="entry name" value="Single_hybrid_motif"/>
</dbReference>
<keyword evidence="4" id="KW-0012">Acyltransferase</keyword>
<proteinExistence type="predicted"/>
<dbReference type="PROSITE" id="PS50968">
    <property type="entry name" value="BIOTINYL_LIPOYL"/>
    <property type="match status" value="1"/>
</dbReference>
<dbReference type="SUPFAM" id="SSF51230">
    <property type="entry name" value="Single hybrid motif"/>
    <property type="match status" value="1"/>
</dbReference>
<accession>A0ABW2G323</accession>
<dbReference type="InterPro" id="IPR000089">
    <property type="entry name" value="Biotin_lipoyl"/>
</dbReference>
<feature type="non-terminal residue" evidence="6">
    <location>
        <position position="140"/>
    </location>
</feature>
<protein>
    <submittedName>
        <fullName evidence="6">Biotin/lipoyl-containing protein</fullName>
    </submittedName>
</protein>
<dbReference type="PANTHER" id="PTHR43178">
    <property type="entry name" value="DIHYDROLIPOAMIDE ACETYLTRANSFERASE COMPONENT OF PYRUVATE DEHYDROGENASE COMPLEX"/>
    <property type="match status" value="1"/>
</dbReference>
<dbReference type="InterPro" id="IPR003016">
    <property type="entry name" value="2-oxoA_DH_lipoyl-BS"/>
</dbReference>
<evidence type="ECO:0000256" key="1">
    <source>
        <dbReference type="ARBA" id="ARBA00001938"/>
    </source>
</evidence>
<evidence type="ECO:0000313" key="7">
    <source>
        <dbReference type="Proteomes" id="UP001596435"/>
    </source>
</evidence>
<organism evidence="6 7">
    <name type="scientific">Kitasatospora paranensis</name>
    <dbReference type="NCBI Taxonomy" id="258053"/>
    <lineage>
        <taxon>Bacteria</taxon>
        <taxon>Bacillati</taxon>
        <taxon>Actinomycetota</taxon>
        <taxon>Actinomycetes</taxon>
        <taxon>Kitasatosporales</taxon>
        <taxon>Streptomycetaceae</taxon>
        <taxon>Kitasatospora</taxon>
    </lineage>
</organism>
<dbReference type="RefSeq" id="WP_380232211.1">
    <property type="nucleotide sequence ID" value="NZ_JBHTAJ010000060.1"/>
</dbReference>
<evidence type="ECO:0000256" key="4">
    <source>
        <dbReference type="ARBA" id="ARBA00023315"/>
    </source>
</evidence>
<comment type="caution">
    <text evidence="6">The sequence shown here is derived from an EMBL/GenBank/DDBJ whole genome shotgun (WGS) entry which is preliminary data.</text>
</comment>